<sequence length="49" mass="5233">MSRHKKTGVPPLVLTERGEAVANILAAVCIIVTLVAFVSIFVMLGVDPR</sequence>
<proteinExistence type="predicted"/>
<dbReference type="EMBL" id="OK999980">
    <property type="protein sequence ID" value="UGL61917.1"/>
    <property type="molecule type" value="Genomic_DNA"/>
</dbReference>
<keyword evidence="1" id="KW-0472">Membrane</keyword>
<protein>
    <submittedName>
        <fullName evidence="2">Uncharacterized protein</fullName>
    </submittedName>
</protein>
<reference evidence="2" key="1">
    <citation type="submission" date="2021-10" db="EMBL/GenBank/DDBJ databases">
        <authorList>
            <person name="Valenzuela N."/>
            <person name="Pablo J."/>
            <person name="Strother B."/>
            <person name="Cravalho Y."/>
            <person name="Barto Z."/>
            <person name="Kane C."/>
            <person name="Chong R.A."/>
            <person name="Kawasaki K."/>
            <person name="Cruz S."/>
            <person name="Porter M.L."/>
            <person name="Pearce R."/>
            <person name="Hohenstein G."/>
            <person name="Li K."/>
            <person name="Kaniho J."/>
            <person name="Sadones M."/>
            <person name="Hamlin F."/>
            <person name="Daniels M."/>
            <person name="McKee K."/>
            <person name="Reed F."/>
            <person name="Donachie S."/>
            <person name="Bollivar D.W."/>
            <person name="Garlena R.A."/>
            <person name="Russell D.A."/>
            <person name="Jacobs-Sera D."/>
            <person name="Hatfull G.F."/>
        </authorList>
    </citation>
    <scope>NUCLEOTIDE SEQUENCE</scope>
</reference>
<gene>
    <name evidence="2" type="primary">34</name>
    <name evidence="2" type="ORF">SEA_EASTWEST_34</name>
</gene>
<feature type="transmembrane region" description="Helical" evidence="1">
    <location>
        <begin position="20"/>
        <end position="46"/>
    </location>
</feature>
<evidence type="ECO:0000313" key="3">
    <source>
        <dbReference type="Proteomes" id="UP000827897"/>
    </source>
</evidence>
<keyword evidence="3" id="KW-1185">Reference proteome</keyword>
<organism evidence="2 3">
    <name type="scientific">Arthrobacter phage EastWest</name>
    <dbReference type="NCBI Taxonomy" id="2894292"/>
    <lineage>
        <taxon>Viruses</taxon>
        <taxon>Duplodnaviria</taxon>
        <taxon>Heunggongvirae</taxon>
        <taxon>Uroviricota</taxon>
        <taxon>Caudoviricetes</taxon>
        <taxon>Berryhillviridae</taxon>
        <taxon>Eastwestvirus</taxon>
        <taxon>Eastwestvirus eastwest</taxon>
    </lineage>
</organism>
<dbReference type="Proteomes" id="UP000827897">
    <property type="component" value="Segment"/>
</dbReference>
<evidence type="ECO:0000313" key="2">
    <source>
        <dbReference type="EMBL" id="UGL61917.1"/>
    </source>
</evidence>
<name>A0AAE8YP35_9CAUD</name>
<keyword evidence="1" id="KW-0812">Transmembrane</keyword>
<evidence type="ECO:0000256" key="1">
    <source>
        <dbReference type="SAM" id="Phobius"/>
    </source>
</evidence>
<accession>A0AAE8YP35</accession>
<keyword evidence="1" id="KW-1133">Transmembrane helix</keyword>